<comment type="caution">
    <text evidence="4">The sequence shown here is derived from an EMBL/GenBank/DDBJ whole genome shotgun (WGS) entry which is preliminary data.</text>
</comment>
<dbReference type="InterPro" id="IPR000189">
    <property type="entry name" value="Transglyc_AS"/>
</dbReference>
<dbReference type="GO" id="GO:0008933">
    <property type="term" value="F:peptidoglycan lytic transglycosylase activity"/>
    <property type="evidence" value="ECO:0007669"/>
    <property type="project" value="InterPro"/>
</dbReference>
<evidence type="ECO:0000259" key="3">
    <source>
        <dbReference type="Pfam" id="PF01464"/>
    </source>
</evidence>
<proteinExistence type="inferred from homology"/>
<dbReference type="Gene3D" id="1.10.530.10">
    <property type="match status" value="1"/>
</dbReference>
<organism evidence="4 5">
    <name type="scientific">Oryzomonas rubra</name>
    <dbReference type="NCBI Taxonomy" id="2509454"/>
    <lineage>
        <taxon>Bacteria</taxon>
        <taxon>Pseudomonadati</taxon>
        <taxon>Thermodesulfobacteriota</taxon>
        <taxon>Desulfuromonadia</taxon>
        <taxon>Geobacterales</taxon>
        <taxon>Geobacteraceae</taxon>
        <taxon>Oryzomonas</taxon>
    </lineage>
</organism>
<keyword evidence="5" id="KW-1185">Reference proteome</keyword>
<dbReference type="AlphaFoldDB" id="A0A5A9XM98"/>
<name>A0A5A9XM98_9BACT</name>
<dbReference type="OrthoDB" id="9781970at2"/>
<feature type="region of interest" description="Disordered" evidence="2">
    <location>
        <begin position="111"/>
        <end position="139"/>
    </location>
</feature>
<gene>
    <name evidence="4" type="ORF">ET418_05965</name>
</gene>
<feature type="compositionally biased region" description="Polar residues" evidence="2">
    <location>
        <begin position="111"/>
        <end position="125"/>
    </location>
</feature>
<protein>
    <submittedName>
        <fullName evidence="4">Lytic transglycosylase domain-containing protein</fullName>
    </submittedName>
</protein>
<evidence type="ECO:0000313" key="4">
    <source>
        <dbReference type="EMBL" id="KAA0893358.1"/>
    </source>
</evidence>
<reference evidence="4 5" key="1">
    <citation type="submission" date="2019-04" db="EMBL/GenBank/DDBJ databases">
        <title>Geobacter ruber sp. nov., ferric-reducing bacteria isolated from paddy soil.</title>
        <authorList>
            <person name="Xu Z."/>
            <person name="Masuda Y."/>
            <person name="Itoh H."/>
            <person name="Senoo K."/>
        </authorList>
    </citation>
    <scope>NUCLEOTIDE SEQUENCE [LARGE SCALE GENOMIC DNA]</scope>
    <source>
        <strain evidence="4 5">Red88</strain>
    </source>
</reference>
<dbReference type="GO" id="GO:0016020">
    <property type="term" value="C:membrane"/>
    <property type="evidence" value="ECO:0007669"/>
    <property type="project" value="InterPro"/>
</dbReference>
<comment type="similarity">
    <text evidence="1">Belongs to the transglycosylase Slt family.</text>
</comment>
<dbReference type="Proteomes" id="UP000324298">
    <property type="component" value="Unassembled WGS sequence"/>
</dbReference>
<evidence type="ECO:0000256" key="2">
    <source>
        <dbReference type="SAM" id="MobiDB-lite"/>
    </source>
</evidence>
<sequence>MTIDISGNLSLLKSVLALESRKSERQDATGRTDGVFAERLDRAMESSATEQTQQASAQNLAEALSLQMLQTTLSLAGDGSSDASPAQTLGQQPSLLQPLIKAYADAAVQATPSQTADSGGKSPSAQPAAVYPSASSTPLGSDKEWLEPIIAKASSRYGVDTGLIKAVIKAESNFNPTAVSSAGARGLMQLMPGTARSLGVNDSFDPEQNVMAGTRFLRDLLDRYDGNVDSALAAYNWGPGNVDRRPDRMPRETQNYLVRVKQLYASYSA</sequence>
<accession>A0A5A9XM98</accession>
<dbReference type="RefSeq" id="WP_149306674.1">
    <property type="nucleotide sequence ID" value="NZ_SRSD01000003.1"/>
</dbReference>
<dbReference type="CDD" id="cd00254">
    <property type="entry name" value="LT-like"/>
    <property type="match status" value="1"/>
</dbReference>
<dbReference type="PANTHER" id="PTHR37423:SF2">
    <property type="entry name" value="MEMBRANE-BOUND LYTIC MUREIN TRANSGLYCOSYLASE C"/>
    <property type="match status" value="1"/>
</dbReference>
<dbReference type="PANTHER" id="PTHR37423">
    <property type="entry name" value="SOLUBLE LYTIC MUREIN TRANSGLYCOSYLASE-RELATED"/>
    <property type="match status" value="1"/>
</dbReference>
<evidence type="ECO:0000256" key="1">
    <source>
        <dbReference type="ARBA" id="ARBA00007734"/>
    </source>
</evidence>
<dbReference type="GO" id="GO:0000270">
    <property type="term" value="P:peptidoglycan metabolic process"/>
    <property type="evidence" value="ECO:0007669"/>
    <property type="project" value="InterPro"/>
</dbReference>
<evidence type="ECO:0000313" key="5">
    <source>
        <dbReference type="Proteomes" id="UP000324298"/>
    </source>
</evidence>
<dbReference type="InterPro" id="IPR008258">
    <property type="entry name" value="Transglycosylase_SLT_dom_1"/>
</dbReference>
<dbReference type="EMBL" id="SRSD01000003">
    <property type="protein sequence ID" value="KAA0893358.1"/>
    <property type="molecule type" value="Genomic_DNA"/>
</dbReference>
<dbReference type="PROSITE" id="PS00922">
    <property type="entry name" value="TRANSGLYCOSYLASE"/>
    <property type="match status" value="1"/>
</dbReference>
<feature type="domain" description="Transglycosylase SLT" evidence="3">
    <location>
        <begin position="150"/>
        <end position="245"/>
    </location>
</feature>
<dbReference type="Pfam" id="PF01464">
    <property type="entry name" value="SLT"/>
    <property type="match status" value="1"/>
</dbReference>
<dbReference type="InterPro" id="IPR023346">
    <property type="entry name" value="Lysozyme-like_dom_sf"/>
</dbReference>
<dbReference type="SUPFAM" id="SSF53955">
    <property type="entry name" value="Lysozyme-like"/>
    <property type="match status" value="1"/>
</dbReference>